<reference evidence="2" key="1">
    <citation type="journal article" date="2012" name="Nat. Genet.">
        <title>Whole-genome sequence of Schistosoma haematobium.</title>
        <authorList>
            <person name="Young N.D."/>
            <person name="Jex A.R."/>
            <person name="Li B."/>
            <person name="Liu S."/>
            <person name="Yang L."/>
            <person name="Xiong Z."/>
            <person name="Li Y."/>
            <person name="Cantacessi C."/>
            <person name="Hall R.S."/>
            <person name="Xu X."/>
            <person name="Chen F."/>
            <person name="Wu X."/>
            <person name="Zerlotini A."/>
            <person name="Oliveira G."/>
            <person name="Hofmann A."/>
            <person name="Zhang G."/>
            <person name="Fang X."/>
            <person name="Kang Y."/>
            <person name="Campbell B.E."/>
            <person name="Loukas A."/>
            <person name="Ranganathan S."/>
            <person name="Rollinson D."/>
            <person name="Rinaldi G."/>
            <person name="Brindley P.J."/>
            <person name="Yang H."/>
            <person name="Wang J."/>
            <person name="Wang J."/>
            <person name="Gasser R.B."/>
        </authorList>
    </citation>
    <scope>NUCLEOTIDE SEQUENCE</scope>
</reference>
<feature type="transmembrane region" description="Helical" evidence="1">
    <location>
        <begin position="277"/>
        <end position="300"/>
    </location>
</feature>
<reference evidence="2" key="3">
    <citation type="submission" date="2021-06" db="EMBL/GenBank/DDBJ databases">
        <title>Chromosome-level genome assembly for S. haematobium.</title>
        <authorList>
            <person name="Stroehlein A.J."/>
        </authorList>
    </citation>
    <scope>NUCLEOTIDE SEQUENCE</scope>
</reference>
<dbReference type="KEGG" id="shx:MS3_00010981"/>
<keyword evidence="1" id="KW-0472">Membrane</keyword>
<proteinExistence type="predicted"/>
<name>A0A922IQI6_SCHHA</name>
<sequence>MVRGSARIKAGGINMAQDGPQIIKPLTLNMSLFQFLRSGYFEKDLLTYCANRLAEYSCIYWLDPTVNGNSDSMESNLAFTTMTTTSTKTQLTKYPNDSINQKSMENIINLNTNKFINQNNTLNETLINSFNIHKSIKSIEFENESIILHNNQISINQLMIPLILFALIINFLIINTIIKILYKQIPWIIFLFYIIILDQFDLLICIIDLIIESYYEIKLFIIIQFFGRFYCQIIPMLYNLIKHIHSILYIIFTIETIKLYLYPWQQLNKSFKQIKQFIQNILILIIVITIILNCQFIWTYDLSKLETFILHERILHNIYKCDFALTWILSPIFLNYIWPLIDHIIGDILPCIICLFSGLISYLLYRFQVIKYQKEINNKFDDHHDHNSSQEKYLTIFINDNNNNEQRYNKNYLSYIRWIMKIIRVFNLICIIHGIFLIPRCLYYLMKYFFFISRVTNRNNVHNHELDDFQNQTDQGLLNTIGYIMELLKPYEIYLSNYESALRFINFIEIYIRVIILLLGIKEFKSNLYTHLTTIINYCKRLSLCNLYDVIPKKCTNVPFINYGKKVFIQNSGHQAKSVHRTTTDLPLNYEKANKDVVEMSEYLHKKNCSSGDLSNDNTNNSNEQKKIPSFVEYGNTMNSQTSLITNTQFNHTTYKYKCNESNTIKINKFTSNLNINSKYDWYNLKKYKSNSKNHNFNDISNFELFRKKYQIVYL</sequence>
<evidence type="ECO:0000313" key="2">
    <source>
        <dbReference type="EMBL" id="KAH9583765.1"/>
    </source>
</evidence>
<reference evidence="2" key="4">
    <citation type="journal article" date="2022" name="PLoS Pathog.">
        <title>Chromosome-level genome of Schistosoma haematobium underpins genome-wide explorations of molecular variation.</title>
        <authorList>
            <person name="Stroehlein A.J."/>
            <person name="Korhonen P.K."/>
            <person name="Lee V.V."/>
            <person name="Ralph S.A."/>
            <person name="Mentink-Kane M."/>
            <person name="You H."/>
            <person name="McManus D.P."/>
            <person name="Tchuente L.T."/>
            <person name="Stothard J.R."/>
            <person name="Kaur P."/>
            <person name="Dudchenko O."/>
            <person name="Aiden E.L."/>
            <person name="Yang B."/>
            <person name="Yang H."/>
            <person name="Emery A.M."/>
            <person name="Webster B.L."/>
            <person name="Brindley P.J."/>
            <person name="Rollinson D."/>
            <person name="Chang B.C.H."/>
            <person name="Gasser R.B."/>
            <person name="Young N.D."/>
        </authorList>
    </citation>
    <scope>NUCLEOTIDE SEQUENCE</scope>
</reference>
<comment type="caution">
    <text evidence="2">The sequence shown here is derived from an EMBL/GenBank/DDBJ whole genome shotgun (WGS) entry which is preliminary data.</text>
</comment>
<dbReference type="GeneID" id="24597649"/>
<dbReference type="Proteomes" id="UP000471633">
    <property type="component" value="Unassembled WGS sequence"/>
</dbReference>
<accession>A0A922IQI6</accession>
<feature type="transmembrane region" description="Helical" evidence="1">
    <location>
        <begin position="190"/>
        <end position="211"/>
    </location>
</feature>
<dbReference type="RefSeq" id="XP_051066999.1">
    <property type="nucleotide sequence ID" value="XM_051219392.1"/>
</dbReference>
<gene>
    <name evidence="2" type="primary">TRAPPC8_4</name>
    <name evidence="2" type="ORF">MS3_00010981</name>
</gene>
<evidence type="ECO:0000256" key="1">
    <source>
        <dbReference type="SAM" id="Phobius"/>
    </source>
</evidence>
<keyword evidence="1" id="KW-0812">Transmembrane</keyword>
<dbReference type="AlphaFoldDB" id="A0A922IQI6"/>
<feature type="transmembrane region" description="Helical" evidence="1">
    <location>
        <begin position="247"/>
        <end position="265"/>
    </location>
</feature>
<reference evidence="2" key="2">
    <citation type="journal article" date="2019" name="Gigascience">
        <title>High-quality Schistosoma haematobium genome achieved by single-molecule and long-range sequencing.</title>
        <authorList>
            <person name="Stroehlein A.J."/>
            <person name="Korhonen P.K."/>
            <person name="Chong T.M."/>
            <person name="Lim Y.L."/>
            <person name="Chan K.G."/>
            <person name="Webster B."/>
            <person name="Rollinson D."/>
            <person name="Brindley P.J."/>
            <person name="Gasser R.B."/>
            <person name="Young N.D."/>
        </authorList>
    </citation>
    <scope>NUCLEOTIDE SEQUENCE</scope>
</reference>
<feature type="transmembrane region" description="Helical" evidence="1">
    <location>
        <begin position="217"/>
        <end position="240"/>
    </location>
</feature>
<keyword evidence="1" id="KW-1133">Transmembrane helix</keyword>
<dbReference type="CTD" id="24597649"/>
<feature type="transmembrane region" description="Helical" evidence="1">
    <location>
        <begin position="158"/>
        <end position="178"/>
    </location>
</feature>
<feature type="transmembrane region" description="Helical" evidence="1">
    <location>
        <begin position="344"/>
        <end position="365"/>
    </location>
</feature>
<keyword evidence="3" id="KW-1185">Reference proteome</keyword>
<feature type="transmembrane region" description="Helical" evidence="1">
    <location>
        <begin position="425"/>
        <end position="446"/>
    </location>
</feature>
<dbReference type="EMBL" id="AMPZ03000005">
    <property type="protein sequence ID" value="KAH9583765.1"/>
    <property type="molecule type" value="Genomic_DNA"/>
</dbReference>
<organism evidence="2 3">
    <name type="scientific">Schistosoma haematobium</name>
    <name type="common">Blood fluke</name>
    <dbReference type="NCBI Taxonomy" id="6185"/>
    <lineage>
        <taxon>Eukaryota</taxon>
        <taxon>Metazoa</taxon>
        <taxon>Spiralia</taxon>
        <taxon>Lophotrochozoa</taxon>
        <taxon>Platyhelminthes</taxon>
        <taxon>Trematoda</taxon>
        <taxon>Digenea</taxon>
        <taxon>Strigeidida</taxon>
        <taxon>Schistosomatoidea</taxon>
        <taxon>Schistosomatidae</taxon>
        <taxon>Schistosoma</taxon>
    </lineage>
</organism>
<evidence type="ECO:0000313" key="3">
    <source>
        <dbReference type="Proteomes" id="UP000471633"/>
    </source>
</evidence>
<protein>
    <submittedName>
        <fullName evidence="2">Trafficking protein particle complex 8</fullName>
    </submittedName>
</protein>